<organism evidence="4">
    <name type="scientific">Echinostoma caproni</name>
    <dbReference type="NCBI Taxonomy" id="27848"/>
    <lineage>
        <taxon>Eukaryota</taxon>
        <taxon>Metazoa</taxon>
        <taxon>Spiralia</taxon>
        <taxon>Lophotrochozoa</taxon>
        <taxon>Platyhelminthes</taxon>
        <taxon>Trematoda</taxon>
        <taxon>Digenea</taxon>
        <taxon>Plagiorchiida</taxon>
        <taxon>Echinostomata</taxon>
        <taxon>Echinostomatoidea</taxon>
        <taxon>Echinostomatidae</taxon>
        <taxon>Echinostoma</taxon>
    </lineage>
</organism>
<accession>A0A183AJ48</accession>
<dbReference type="AlphaFoldDB" id="A0A183AJ48"/>
<dbReference type="WBParaSite" id="ECPE_0000699701-mRNA-1">
    <property type="protein sequence ID" value="ECPE_0000699701-mRNA-1"/>
    <property type="gene ID" value="ECPE_0000699701"/>
</dbReference>
<dbReference type="Proteomes" id="UP000272942">
    <property type="component" value="Unassembled WGS sequence"/>
</dbReference>
<evidence type="ECO:0000313" key="3">
    <source>
        <dbReference type="Proteomes" id="UP000272942"/>
    </source>
</evidence>
<evidence type="ECO:0000313" key="4">
    <source>
        <dbReference type="WBParaSite" id="ECPE_0000699701-mRNA-1"/>
    </source>
</evidence>
<gene>
    <name evidence="2" type="ORF">ECPE_LOCUS6983</name>
</gene>
<evidence type="ECO:0000256" key="1">
    <source>
        <dbReference type="SAM" id="MobiDB-lite"/>
    </source>
</evidence>
<feature type="compositionally biased region" description="Polar residues" evidence="1">
    <location>
        <begin position="11"/>
        <end position="23"/>
    </location>
</feature>
<proteinExistence type="predicted"/>
<dbReference type="EMBL" id="UZAN01044022">
    <property type="protein sequence ID" value="VDP79842.1"/>
    <property type="molecule type" value="Genomic_DNA"/>
</dbReference>
<protein>
    <submittedName>
        <fullName evidence="4">Ovule protein</fullName>
    </submittedName>
</protein>
<keyword evidence="3" id="KW-1185">Reference proteome</keyword>
<reference evidence="4" key="1">
    <citation type="submission" date="2016-06" db="UniProtKB">
        <authorList>
            <consortium name="WormBaseParasite"/>
        </authorList>
    </citation>
    <scope>IDENTIFICATION</scope>
</reference>
<name>A0A183AJ48_9TREM</name>
<sequence length="70" mass="7705">MDKDAEMMENKLNSGNFRPNKTAASYRAYSGGFQSARPRGSGLDQPYETRKRDMTVARLASESITGTGKV</sequence>
<evidence type="ECO:0000313" key="2">
    <source>
        <dbReference type="EMBL" id="VDP79842.1"/>
    </source>
</evidence>
<feature type="region of interest" description="Disordered" evidence="1">
    <location>
        <begin position="1"/>
        <end position="70"/>
    </location>
</feature>
<reference evidence="2 3" key="2">
    <citation type="submission" date="2018-11" db="EMBL/GenBank/DDBJ databases">
        <authorList>
            <consortium name="Pathogen Informatics"/>
        </authorList>
    </citation>
    <scope>NUCLEOTIDE SEQUENCE [LARGE SCALE GENOMIC DNA]</scope>
    <source>
        <strain evidence="2 3">Egypt</strain>
    </source>
</reference>